<dbReference type="PIRSF" id="PIRSF006278">
    <property type="entry name" value="ACCD_DCysDesulf"/>
    <property type="match status" value="1"/>
</dbReference>
<evidence type="ECO:0000256" key="2">
    <source>
        <dbReference type="ARBA" id="ARBA00008639"/>
    </source>
</evidence>
<reference evidence="7 8" key="1">
    <citation type="submission" date="2016-10" db="EMBL/GenBank/DDBJ databases">
        <authorList>
            <person name="de Groot N.N."/>
        </authorList>
    </citation>
    <scope>NUCLEOTIDE SEQUENCE [LARGE SCALE GENOMIC DNA]</scope>
    <source>
        <strain evidence="7 8">CCUG 59231</strain>
    </source>
</reference>
<dbReference type="OrthoDB" id="9801249at2"/>
<accession>A0A1I5K8K8</accession>
<feature type="domain" description="Tryptophan synthase beta chain-like PALP" evidence="6">
    <location>
        <begin position="18"/>
        <end position="295"/>
    </location>
</feature>
<comment type="similarity">
    <text evidence="2">Belongs to the ACC deaminase/D-cysteine desulfhydrase family.</text>
</comment>
<dbReference type="PANTHER" id="PTHR43780:SF2">
    <property type="entry name" value="1-AMINOCYCLOPROPANE-1-CARBOXYLATE DEAMINASE-RELATED"/>
    <property type="match status" value="1"/>
</dbReference>
<dbReference type="InterPro" id="IPR001926">
    <property type="entry name" value="TrpB-like_PALP"/>
</dbReference>
<dbReference type="PANTHER" id="PTHR43780">
    <property type="entry name" value="1-AMINOCYCLOPROPANE-1-CARBOXYLATE DEAMINASE-RELATED"/>
    <property type="match status" value="1"/>
</dbReference>
<comment type="cofactor">
    <cofactor evidence="1">
        <name>pyridoxal 5'-phosphate</name>
        <dbReference type="ChEBI" id="CHEBI:597326"/>
    </cofactor>
</comment>
<dbReference type="RefSeq" id="WP_083413231.1">
    <property type="nucleotide sequence ID" value="NZ_FOWP01000002.1"/>
</dbReference>
<name>A0A1I5K8K8_9GAMM</name>
<dbReference type="SUPFAM" id="SSF53686">
    <property type="entry name" value="Tryptophan synthase beta subunit-like PLP-dependent enzymes"/>
    <property type="match status" value="1"/>
</dbReference>
<evidence type="ECO:0000313" key="7">
    <source>
        <dbReference type="EMBL" id="SFO81355.1"/>
    </source>
</evidence>
<feature type="modified residue" description="N6-(pyridoxal phosphate)lysine" evidence="5">
    <location>
        <position position="45"/>
    </location>
</feature>
<dbReference type="InterPro" id="IPR027278">
    <property type="entry name" value="ACCD_DCysDesulf"/>
</dbReference>
<sequence length="313" mass="33515">MPIQIPHWRPEAPLQKLTLPWLEAAGVELACLRLDLVDPLVSGNKWFKLAPYLEQAAAIGAQGLISLGGAHSNHLHALAAAGQRFGFASVGLLRGEAQQTPTADDLQRMGMQLHWLGYGGYRARHQPDFWTPWLARYAGFQVVGEGGLGLQGARGCSCLLAMAEAQLADIGWPDFDAWWLAAGTGTTLAGLLLAEQRRQVFGAQAVPSGHGVASQVATLLSEAGASGRSYQLIEAARAGFARLDEPLRHFILETEQASGVPLEPVYTGKALMALRDFCKSGQLARGSRLIFIHTGGLQGRRALMGASADYTQV</sequence>
<dbReference type="EMBL" id="FOWP01000002">
    <property type="protein sequence ID" value="SFO81355.1"/>
    <property type="molecule type" value="Genomic_DNA"/>
</dbReference>
<protein>
    <submittedName>
        <fullName evidence="7">1-aminocyclopropane-1-carboxylate deaminase</fullName>
    </submittedName>
</protein>
<gene>
    <name evidence="7" type="ORF">SAMN05216601_102278</name>
</gene>
<keyword evidence="3 5" id="KW-0663">Pyridoxal phosphate</keyword>
<organism evidence="7 8">
    <name type="scientific">Ectopseudomonas composti</name>
    <dbReference type="NCBI Taxonomy" id="658457"/>
    <lineage>
        <taxon>Bacteria</taxon>
        <taxon>Pseudomonadati</taxon>
        <taxon>Pseudomonadota</taxon>
        <taxon>Gammaproteobacteria</taxon>
        <taxon>Pseudomonadales</taxon>
        <taxon>Pseudomonadaceae</taxon>
        <taxon>Ectopseudomonas</taxon>
    </lineage>
</organism>
<dbReference type="GO" id="GO:0019148">
    <property type="term" value="F:D-cysteine desulfhydrase activity"/>
    <property type="evidence" value="ECO:0007669"/>
    <property type="project" value="TreeGrafter"/>
</dbReference>
<evidence type="ECO:0000256" key="1">
    <source>
        <dbReference type="ARBA" id="ARBA00001933"/>
    </source>
</evidence>
<dbReference type="Proteomes" id="UP000182400">
    <property type="component" value="Unassembled WGS sequence"/>
</dbReference>
<dbReference type="AlphaFoldDB" id="A0A1I5K8K8"/>
<evidence type="ECO:0000256" key="4">
    <source>
        <dbReference type="PIRSR" id="PIRSR006278-1"/>
    </source>
</evidence>
<feature type="active site" description="Nucleophile" evidence="4">
    <location>
        <position position="72"/>
    </location>
</feature>
<evidence type="ECO:0000256" key="3">
    <source>
        <dbReference type="ARBA" id="ARBA00022898"/>
    </source>
</evidence>
<dbReference type="InterPro" id="IPR036052">
    <property type="entry name" value="TrpB-like_PALP_sf"/>
</dbReference>
<dbReference type="Pfam" id="PF00291">
    <property type="entry name" value="PALP"/>
    <property type="match status" value="1"/>
</dbReference>
<dbReference type="Gene3D" id="3.40.50.1100">
    <property type="match status" value="2"/>
</dbReference>
<evidence type="ECO:0000256" key="5">
    <source>
        <dbReference type="PIRSR" id="PIRSR006278-2"/>
    </source>
</evidence>
<evidence type="ECO:0000259" key="6">
    <source>
        <dbReference type="Pfam" id="PF00291"/>
    </source>
</evidence>
<evidence type="ECO:0000313" key="8">
    <source>
        <dbReference type="Proteomes" id="UP000182400"/>
    </source>
</evidence>
<proteinExistence type="inferred from homology"/>
<dbReference type="STRING" id="658457.SAMN05216601_102278"/>